<keyword evidence="7 15" id="KW-0378">Hydrolase</keyword>
<feature type="active site" description="Proton donor; for delta-elimination activity" evidence="15">
    <location>
        <position position="257"/>
    </location>
</feature>
<name>A0A831U2L8_GEOME</name>
<dbReference type="InterPro" id="IPR020629">
    <property type="entry name" value="FPG_Glyclase"/>
</dbReference>
<dbReference type="InterPro" id="IPR015887">
    <property type="entry name" value="DNA_glyclase_Znf_dom_DNA_BS"/>
</dbReference>
<dbReference type="GO" id="GO:0034039">
    <property type="term" value="F:8-oxo-7,8-dihydroguanine DNA N-glycosylase activity"/>
    <property type="evidence" value="ECO:0007669"/>
    <property type="project" value="TreeGrafter"/>
</dbReference>
<evidence type="ECO:0000259" key="17">
    <source>
        <dbReference type="PROSITE" id="PS51068"/>
    </source>
</evidence>
<dbReference type="GO" id="GO:0006284">
    <property type="term" value="P:base-excision repair"/>
    <property type="evidence" value="ECO:0007669"/>
    <property type="project" value="InterPro"/>
</dbReference>
<dbReference type="Pfam" id="PF06827">
    <property type="entry name" value="zf-FPG_IleRS"/>
    <property type="match status" value="1"/>
</dbReference>
<dbReference type="Gene3D" id="1.10.8.50">
    <property type="match status" value="1"/>
</dbReference>
<comment type="cofactor">
    <cofactor evidence="15">
        <name>Zn(2+)</name>
        <dbReference type="ChEBI" id="CHEBI:29105"/>
    </cofactor>
    <text evidence="15">Binds 1 zinc ion per subunit.</text>
</comment>
<dbReference type="SUPFAM" id="SSF81624">
    <property type="entry name" value="N-terminal domain of MutM-like DNA repair proteins"/>
    <property type="match status" value="1"/>
</dbReference>
<evidence type="ECO:0000256" key="13">
    <source>
        <dbReference type="ARBA" id="ARBA00023295"/>
    </source>
</evidence>
<dbReference type="CDD" id="cd08966">
    <property type="entry name" value="EcFpg-like_N"/>
    <property type="match status" value="1"/>
</dbReference>
<evidence type="ECO:0000256" key="5">
    <source>
        <dbReference type="ARBA" id="ARBA00022763"/>
    </source>
</evidence>
<feature type="binding site" evidence="15">
    <location>
        <position position="91"/>
    </location>
    <ligand>
        <name>DNA</name>
        <dbReference type="ChEBI" id="CHEBI:16991"/>
    </ligand>
</feature>
<dbReference type="InterPro" id="IPR010979">
    <property type="entry name" value="Ribosomal_uS13-like_H2TH"/>
</dbReference>
<dbReference type="Pfam" id="PF01149">
    <property type="entry name" value="Fapy_DNA_glyco"/>
    <property type="match status" value="1"/>
</dbReference>
<dbReference type="EMBL" id="DSOV01000053">
    <property type="protein sequence ID" value="HEN43058.1"/>
    <property type="molecule type" value="Genomic_DNA"/>
</dbReference>
<gene>
    <name evidence="15 18" type="primary">mutM</name>
    <name evidence="15" type="synonym">fpg</name>
    <name evidence="18" type="ORF">ENQ87_11955</name>
</gene>
<reference evidence="18" key="1">
    <citation type="journal article" date="2020" name="mSystems">
        <title>Genome- and Community-Level Interaction Insights into Carbon Utilization and Element Cycling Functions of Hydrothermarchaeota in Hydrothermal Sediment.</title>
        <authorList>
            <person name="Zhou Z."/>
            <person name="Liu Y."/>
            <person name="Xu W."/>
            <person name="Pan J."/>
            <person name="Luo Z.H."/>
            <person name="Li M."/>
        </authorList>
    </citation>
    <scope>NUCLEOTIDE SEQUENCE [LARGE SCALE GENOMIC DNA]</scope>
    <source>
        <strain evidence="18">SpSt-349</strain>
    </source>
</reference>
<keyword evidence="13 15" id="KW-0326">Glycosidase</keyword>
<dbReference type="SUPFAM" id="SSF46946">
    <property type="entry name" value="S13-like H2TH domain"/>
    <property type="match status" value="1"/>
</dbReference>
<dbReference type="InterPro" id="IPR012319">
    <property type="entry name" value="FPG_cat"/>
</dbReference>
<keyword evidence="10 15" id="KW-0234">DNA repair</keyword>
<feature type="binding site" evidence="15">
    <location>
        <position position="110"/>
    </location>
    <ligand>
        <name>DNA</name>
        <dbReference type="ChEBI" id="CHEBI:16991"/>
    </ligand>
</feature>
<accession>A0A831U2L8</accession>
<dbReference type="GO" id="GO:0140078">
    <property type="term" value="F:class I DNA-(apurinic or apyrimidinic site) endonuclease activity"/>
    <property type="evidence" value="ECO:0007669"/>
    <property type="project" value="UniProtKB-EC"/>
</dbReference>
<feature type="binding site" evidence="15">
    <location>
        <position position="152"/>
    </location>
    <ligand>
        <name>DNA</name>
        <dbReference type="ChEBI" id="CHEBI:16991"/>
    </ligand>
</feature>
<dbReference type="InterPro" id="IPR035937">
    <property type="entry name" value="FPG_N"/>
</dbReference>
<keyword evidence="9 15" id="KW-0238">DNA-binding</keyword>
<protein>
    <recommendedName>
        <fullName evidence="15">Formamidopyrimidine-DNA glycosylase</fullName>
        <shortName evidence="15">Fapy-DNA glycosylase</shortName>
        <ecNumber evidence="15">3.2.2.23</ecNumber>
    </recommendedName>
    <alternativeName>
        <fullName evidence="15">DNA-(apurinic or apyrimidinic site) lyase MutM</fullName>
        <shortName evidence="15">AP lyase MutM</shortName>
        <ecNumber evidence="15">4.2.99.18</ecNumber>
    </alternativeName>
</protein>
<feature type="domain" description="Formamidopyrimidine-DNA glycosylase catalytic" evidence="17">
    <location>
        <begin position="2"/>
        <end position="113"/>
    </location>
</feature>
<keyword evidence="11 15" id="KW-0456">Lyase</keyword>
<feature type="active site" description="Schiff-base intermediate with DNA" evidence="15">
    <location>
        <position position="2"/>
    </location>
</feature>
<comment type="catalytic activity">
    <reaction evidence="14 15">
        <text>2'-deoxyribonucleotide-(2'-deoxyribose 5'-phosphate)-2'-deoxyribonucleotide-DNA = a 3'-end 2'-deoxyribonucleotide-(2,3-dehydro-2,3-deoxyribose 5'-phosphate)-DNA + a 5'-end 5'-phospho-2'-deoxyribonucleoside-DNA + H(+)</text>
        <dbReference type="Rhea" id="RHEA:66592"/>
        <dbReference type="Rhea" id="RHEA-COMP:13180"/>
        <dbReference type="Rhea" id="RHEA-COMP:16897"/>
        <dbReference type="Rhea" id="RHEA-COMP:17067"/>
        <dbReference type="ChEBI" id="CHEBI:15378"/>
        <dbReference type="ChEBI" id="CHEBI:136412"/>
        <dbReference type="ChEBI" id="CHEBI:157695"/>
        <dbReference type="ChEBI" id="CHEBI:167181"/>
        <dbReference type="EC" id="4.2.99.18"/>
    </reaction>
</comment>
<dbReference type="InterPro" id="IPR010663">
    <property type="entry name" value="Znf_FPG/IleRS"/>
</dbReference>
<evidence type="ECO:0000256" key="6">
    <source>
        <dbReference type="ARBA" id="ARBA00022771"/>
    </source>
</evidence>
<dbReference type="FunFam" id="3.20.190.10:FF:000001">
    <property type="entry name" value="Formamidopyrimidine-DNA glycosylase"/>
    <property type="match status" value="1"/>
</dbReference>
<dbReference type="SUPFAM" id="SSF57716">
    <property type="entry name" value="Glucocorticoid receptor-like (DNA-binding domain)"/>
    <property type="match status" value="1"/>
</dbReference>
<evidence type="ECO:0000256" key="11">
    <source>
        <dbReference type="ARBA" id="ARBA00023239"/>
    </source>
</evidence>
<evidence type="ECO:0000256" key="7">
    <source>
        <dbReference type="ARBA" id="ARBA00022801"/>
    </source>
</evidence>
<evidence type="ECO:0000313" key="18">
    <source>
        <dbReference type="EMBL" id="HEN43058.1"/>
    </source>
</evidence>
<dbReference type="PANTHER" id="PTHR22993:SF9">
    <property type="entry name" value="FORMAMIDOPYRIMIDINE-DNA GLYCOSYLASE"/>
    <property type="match status" value="1"/>
</dbReference>
<evidence type="ECO:0000256" key="4">
    <source>
        <dbReference type="ARBA" id="ARBA00022723"/>
    </source>
</evidence>
<comment type="subunit">
    <text evidence="3 15">Monomer.</text>
</comment>
<feature type="active site" description="Proton donor" evidence="15">
    <location>
        <position position="3"/>
    </location>
</feature>
<keyword evidence="4 15" id="KW-0479">Metal-binding</keyword>
<dbReference type="Gene3D" id="3.20.190.10">
    <property type="entry name" value="MutM-like, N-terminal"/>
    <property type="match status" value="1"/>
</dbReference>
<comment type="function">
    <text evidence="15">Involved in base excision repair of DNA damaged by oxidation or by mutagenic agents. Acts as DNA glycosylase that recognizes and removes damaged bases. Has a preference for oxidized purines, such as 7,8-dihydro-8-oxoguanine (8-oxoG). Has AP (apurinic/apyrimidinic) lyase activity and introduces nicks in the DNA strand. Cleaves the DNA backbone by beta-delta elimination to generate a single-strand break at the site of the removed base with both 3'- and 5'-phosphates.</text>
</comment>
<evidence type="ECO:0000256" key="8">
    <source>
        <dbReference type="ARBA" id="ARBA00022833"/>
    </source>
</evidence>
<dbReference type="NCBIfam" id="TIGR00577">
    <property type="entry name" value="fpg"/>
    <property type="match status" value="1"/>
</dbReference>
<proteinExistence type="inferred from homology"/>
<dbReference type="PROSITE" id="PS51068">
    <property type="entry name" value="FPG_CAT"/>
    <property type="match status" value="1"/>
</dbReference>
<comment type="caution">
    <text evidence="18">The sequence shown here is derived from an EMBL/GenBank/DDBJ whole genome shotgun (WGS) entry which is preliminary data.</text>
</comment>
<dbReference type="EC" id="3.2.2.23" evidence="15"/>
<dbReference type="Pfam" id="PF06831">
    <property type="entry name" value="H2TH"/>
    <property type="match status" value="1"/>
</dbReference>
<dbReference type="PROSITE" id="PS01242">
    <property type="entry name" value="ZF_FPG_1"/>
    <property type="match status" value="1"/>
</dbReference>
<evidence type="ECO:0000256" key="14">
    <source>
        <dbReference type="ARBA" id="ARBA00044632"/>
    </source>
</evidence>
<keyword evidence="6 15" id="KW-0863">Zinc-finger</keyword>
<evidence type="ECO:0000256" key="12">
    <source>
        <dbReference type="ARBA" id="ARBA00023268"/>
    </source>
</evidence>
<dbReference type="SMART" id="SM00898">
    <property type="entry name" value="Fapy_DNA_glyco"/>
    <property type="match status" value="1"/>
</dbReference>
<evidence type="ECO:0000256" key="3">
    <source>
        <dbReference type="ARBA" id="ARBA00011245"/>
    </source>
</evidence>
<dbReference type="HAMAP" id="MF_00103">
    <property type="entry name" value="Fapy_DNA_glycosyl"/>
    <property type="match status" value="1"/>
</dbReference>
<dbReference type="SMART" id="SM01232">
    <property type="entry name" value="H2TH"/>
    <property type="match status" value="1"/>
</dbReference>
<dbReference type="FunFam" id="1.10.8.50:FF:000003">
    <property type="entry name" value="Formamidopyrimidine-DNA glycosylase"/>
    <property type="match status" value="1"/>
</dbReference>
<evidence type="ECO:0000256" key="10">
    <source>
        <dbReference type="ARBA" id="ARBA00023204"/>
    </source>
</evidence>
<organism evidence="18">
    <name type="scientific">Geobacter metallireducens</name>
    <dbReference type="NCBI Taxonomy" id="28232"/>
    <lineage>
        <taxon>Bacteria</taxon>
        <taxon>Pseudomonadati</taxon>
        <taxon>Thermodesulfobacteriota</taxon>
        <taxon>Desulfuromonadia</taxon>
        <taxon>Geobacterales</taxon>
        <taxon>Geobacteraceae</taxon>
        <taxon>Geobacter</taxon>
    </lineage>
</organism>
<dbReference type="AlphaFoldDB" id="A0A831U2L8"/>
<dbReference type="EC" id="4.2.99.18" evidence="15"/>
<dbReference type="NCBIfam" id="NF002211">
    <property type="entry name" value="PRK01103.1"/>
    <property type="match status" value="1"/>
</dbReference>
<comment type="similarity">
    <text evidence="2 15">Belongs to the FPG family.</text>
</comment>
<dbReference type="InterPro" id="IPR000214">
    <property type="entry name" value="Znf_DNA_glyclase/AP_lyase"/>
</dbReference>
<dbReference type="InterPro" id="IPR015886">
    <property type="entry name" value="H2TH_FPG"/>
</dbReference>
<keyword evidence="8 15" id="KW-0862">Zinc</keyword>
<comment type="catalytic activity">
    <reaction evidence="1 15">
        <text>Hydrolysis of DNA containing ring-opened 7-methylguanine residues, releasing 2,6-diamino-4-hydroxy-5-(N-methyl)formamidopyrimidine.</text>
        <dbReference type="EC" id="3.2.2.23"/>
    </reaction>
</comment>
<keyword evidence="12 15" id="KW-0511">Multifunctional enzyme</keyword>
<keyword evidence="5 15" id="KW-0227">DNA damage</keyword>
<sequence length="267" mass="29682">MPELPEVELTRRRLERELTGKRIERVVVRAPKLRFPIPQELHRCLPGRTVRSVGRRGKYLLFDCETGWLIVHLGMTGFLRLHSGTTPPGRHDHLEIIFAGGAALRFHDPRKFGTVAWTTEAPATHPLLAGIGPEPLTAAFDGAYLFTVSRTRRVAVKQLLMNAAIVAGVGNIYANEALFRAGIRPDRPASSLSRAECERLALTVREVLQGSIDQGSTYRVEEETVAYHPLDFAVYGRGKETCTRCGGALEEIRLGSRSTVFCPRCQQ</sequence>
<feature type="domain" description="FPG-type" evidence="16">
    <location>
        <begin position="233"/>
        <end position="267"/>
    </location>
</feature>
<dbReference type="PANTHER" id="PTHR22993">
    <property type="entry name" value="FORMAMIDOPYRIMIDINE-DNA GLYCOSYLASE"/>
    <property type="match status" value="1"/>
</dbReference>
<evidence type="ECO:0000259" key="16">
    <source>
        <dbReference type="PROSITE" id="PS51066"/>
    </source>
</evidence>
<dbReference type="GO" id="GO:0008270">
    <property type="term" value="F:zinc ion binding"/>
    <property type="evidence" value="ECO:0007669"/>
    <property type="project" value="UniProtKB-UniRule"/>
</dbReference>
<evidence type="ECO:0000256" key="2">
    <source>
        <dbReference type="ARBA" id="ARBA00009409"/>
    </source>
</evidence>
<dbReference type="PROSITE" id="PS51066">
    <property type="entry name" value="ZF_FPG_2"/>
    <property type="match status" value="1"/>
</dbReference>
<evidence type="ECO:0000256" key="9">
    <source>
        <dbReference type="ARBA" id="ARBA00023125"/>
    </source>
</evidence>
<evidence type="ECO:0000256" key="1">
    <source>
        <dbReference type="ARBA" id="ARBA00001668"/>
    </source>
</evidence>
<dbReference type="GO" id="GO:0003684">
    <property type="term" value="F:damaged DNA binding"/>
    <property type="evidence" value="ECO:0007669"/>
    <property type="project" value="InterPro"/>
</dbReference>
<evidence type="ECO:0000256" key="15">
    <source>
        <dbReference type="HAMAP-Rule" id="MF_00103"/>
    </source>
</evidence>
<feature type="active site" description="Proton donor; for beta-elimination activity" evidence="15">
    <location>
        <position position="58"/>
    </location>
</feature>